<dbReference type="SUPFAM" id="SSF51182">
    <property type="entry name" value="RmlC-like cupins"/>
    <property type="match status" value="1"/>
</dbReference>
<dbReference type="RefSeq" id="WP_148546010.1">
    <property type="nucleotide sequence ID" value="NZ_VSDQ01000852.1"/>
</dbReference>
<dbReference type="InterPro" id="IPR011051">
    <property type="entry name" value="RmlC_Cupin_sf"/>
</dbReference>
<keyword evidence="3" id="KW-0804">Transcription</keyword>
<dbReference type="PROSITE" id="PS01124">
    <property type="entry name" value="HTH_ARAC_FAMILY_2"/>
    <property type="match status" value="1"/>
</dbReference>
<evidence type="ECO:0000256" key="2">
    <source>
        <dbReference type="ARBA" id="ARBA00023125"/>
    </source>
</evidence>
<sequence>MKPQLEHITHDIDSSILAFLFEDDHFTAPWHYHADYELTYILKGSGIRHIGNNIDNFFPGDLVLVGTNTPHCWINEKGYNDGVQSVCIQWEAIALQDFLNTNKELKAIKKMLDIASSGIKFRNSEFASSIGNRLNELLALSPEKKLIRFLDILCDLSNCETIELLSVEGNEFQYSEKTDFRTKAILDYLEENYQKRIILEDVADITHLSVGAFCKFFKKQFNRSFTNYLNEFRIRKTCILLQETNDKLSDISFKCGYENMSFFHRQFKKYMNMTPHEYRKTIFKSVHPFTN</sequence>
<evidence type="ECO:0000256" key="1">
    <source>
        <dbReference type="ARBA" id="ARBA00023015"/>
    </source>
</evidence>
<dbReference type="InterPro" id="IPR013096">
    <property type="entry name" value="Cupin_2"/>
</dbReference>
<dbReference type="Proteomes" id="UP000323930">
    <property type="component" value="Unassembled WGS sequence"/>
</dbReference>
<proteinExistence type="predicted"/>
<dbReference type="Pfam" id="PF12833">
    <property type="entry name" value="HTH_18"/>
    <property type="match status" value="1"/>
</dbReference>
<dbReference type="InterPro" id="IPR018062">
    <property type="entry name" value="HTH_AraC-typ_CS"/>
</dbReference>
<evidence type="ECO:0000313" key="5">
    <source>
        <dbReference type="EMBL" id="TYA66015.1"/>
    </source>
</evidence>
<dbReference type="InterPro" id="IPR009057">
    <property type="entry name" value="Homeodomain-like_sf"/>
</dbReference>
<dbReference type="PANTHER" id="PTHR43280:SF27">
    <property type="entry name" value="TRANSCRIPTIONAL REGULATOR MTLR"/>
    <property type="match status" value="1"/>
</dbReference>
<dbReference type="Gene3D" id="1.10.10.60">
    <property type="entry name" value="Homeodomain-like"/>
    <property type="match status" value="2"/>
</dbReference>
<dbReference type="GO" id="GO:0003700">
    <property type="term" value="F:DNA-binding transcription factor activity"/>
    <property type="evidence" value="ECO:0007669"/>
    <property type="project" value="InterPro"/>
</dbReference>
<evidence type="ECO:0000256" key="3">
    <source>
        <dbReference type="ARBA" id="ARBA00023163"/>
    </source>
</evidence>
<dbReference type="InterPro" id="IPR014710">
    <property type="entry name" value="RmlC-like_jellyroll"/>
</dbReference>
<dbReference type="InterPro" id="IPR020449">
    <property type="entry name" value="Tscrpt_reg_AraC-type_HTH"/>
</dbReference>
<keyword evidence="6" id="KW-1185">Reference proteome</keyword>
<keyword evidence="2" id="KW-0238">DNA-binding</keyword>
<gene>
    <name evidence="5" type="ORF">FUA24_24350</name>
</gene>
<dbReference type="OrthoDB" id="1410704at2"/>
<dbReference type="SMART" id="SM00342">
    <property type="entry name" value="HTH_ARAC"/>
    <property type="match status" value="1"/>
</dbReference>
<evidence type="ECO:0000259" key="4">
    <source>
        <dbReference type="PROSITE" id="PS01124"/>
    </source>
</evidence>
<protein>
    <submittedName>
        <fullName evidence="5">AraC family transcriptional regulator</fullName>
    </submittedName>
</protein>
<keyword evidence="1" id="KW-0805">Transcription regulation</keyword>
<organism evidence="5 6">
    <name type="scientific">Seonamhaeicola marinus</name>
    <dbReference type="NCBI Taxonomy" id="1912246"/>
    <lineage>
        <taxon>Bacteria</taxon>
        <taxon>Pseudomonadati</taxon>
        <taxon>Bacteroidota</taxon>
        <taxon>Flavobacteriia</taxon>
        <taxon>Flavobacteriales</taxon>
        <taxon>Flavobacteriaceae</taxon>
    </lineage>
</organism>
<dbReference type="CDD" id="cd06976">
    <property type="entry name" value="cupin_MtlR-like_N"/>
    <property type="match status" value="1"/>
</dbReference>
<dbReference type="Pfam" id="PF07883">
    <property type="entry name" value="Cupin_2"/>
    <property type="match status" value="1"/>
</dbReference>
<reference evidence="5 6" key="1">
    <citation type="submission" date="2019-08" db="EMBL/GenBank/DDBJ databases">
        <title>Seonamhaeicola sediminis sp. nov., isolated from marine sediment.</title>
        <authorList>
            <person name="Cao W.R."/>
        </authorList>
    </citation>
    <scope>NUCLEOTIDE SEQUENCE [LARGE SCALE GENOMIC DNA]</scope>
    <source>
        <strain evidence="5 6">B011</strain>
    </source>
</reference>
<dbReference type="GO" id="GO:0043565">
    <property type="term" value="F:sequence-specific DNA binding"/>
    <property type="evidence" value="ECO:0007669"/>
    <property type="project" value="InterPro"/>
</dbReference>
<evidence type="ECO:0000313" key="6">
    <source>
        <dbReference type="Proteomes" id="UP000323930"/>
    </source>
</evidence>
<comment type="caution">
    <text evidence="5">The sequence shown here is derived from an EMBL/GenBank/DDBJ whole genome shotgun (WGS) entry which is preliminary data.</text>
</comment>
<dbReference type="SUPFAM" id="SSF46689">
    <property type="entry name" value="Homeodomain-like"/>
    <property type="match status" value="2"/>
</dbReference>
<feature type="domain" description="HTH araC/xylS-type" evidence="4">
    <location>
        <begin position="183"/>
        <end position="281"/>
    </location>
</feature>
<dbReference type="Gene3D" id="2.60.120.10">
    <property type="entry name" value="Jelly Rolls"/>
    <property type="match status" value="1"/>
</dbReference>
<dbReference type="PRINTS" id="PR00032">
    <property type="entry name" value="HTHARAC"/>
</dbReference>
<accession>A0A5D0H465</accession>
<dbReference type="PROSITE" id="PS00041">
    <property type="entry name" value="HTH_ARAC_FAMILY_1"/>
    <property type="match status" value="1"/>
</dbReference>
<dbReference type="PANTHER" id="PTHR43280">
    <property type="entry name" value="ARAC-FAMILY TRANSCRIPTIONAL REGULATOR"/>
    <property type="match status" value="1"/>
</dbReference>
<name>A0A5D0H465_9FLAO</name>
<dbReference type="EMBL" id="VSDQ01000852">
    <property type="protein sequence ID" value="TYA66015.1"/>
    <property type="molecule type" value="Genomic_DNA"/>
</dbReference>
<dbReference type="InterPro" id="IPR018060">
    <property type="entry name" value="HTH_AraC"/>
</dbReference>
<dbReference type="AlphaFoldDB" id="A0A5D0H465"/>